<dbReference type="NCBIfam" id="TIGR01509">
    <property type="entry name" value="HAD-SF-IA-v3"/>
    <property type="match status" value="1"/>
</dbReference>
<dbReference type="Proteomes" id="UP001200537">
    <property type="component" value="Unassembled WGS sequence"/>
</dbReference>
<proteinExistence type="predicted"/>
<dbReference type="RefSeq" id="WP_238127638.1">
    <property type="nucleotide sequence ID" value="NZ_JAKNHJ010000004.1"/>
</dbReference>
<reference evidence="1" key="1">
    <citation type="submission" date="2022-01" db="EMBL/GenBank/DDBJ databases">
        <title>Collection of gut derived symbiotic bacterial strains cultured from healthy donors.</title>
        <authorList>
            <person name="Lin H."/>
            <person name="Kohout C."/>
            <person name="Waligurski E."/>
            <person name="Pamer E.G."/>
        </authorList>
    </citation>
    <scope>NUCLEOTIDE SEQUENCE</scope>
    <source>
        <strain evidence="1">DFI.7.46</strain>
    </source>
</reference>
<dbReference type="PRINTS" id="PR00413">
    <property type="entry name" value="HADHALOGNASE"/>
</dbReference>
<dbReference type="AlphaFoldDB" id="A0AAJ1EUT6"/>
<dbReference type="SUPFAM" id="SSF56784">
    <property type="entry name" value="HAD-like"/>
    <property type="match status" value="1"/>
</dbReference>
<dbReference type="Gene3D" id="1.10.150.240">
    <property type="entry name" value="Putative phosphatase, domain 2"/>
    <property type="match status" value="1"/>
</dbReference>
<dbReference type="InterPro" id="IPR023214">
    <property type="entry name" value="HAD_sf"/>
</dbReference>
<dbReference type="CDD" id="cd07505">
    <property type="entry name" value="HAD_BPGM-like"/>
    <property type="match status" value="1"/>
</dbReference>
<dbReference type="Pfam" id="PF00702">
    <property type="entry name" value="Hydrolase"/>
    <property type="match status" value="1"/>
</dbReference>
<dbReference type="InterPro" id="IPR036412">
    <property type="entry name" value="HAD-like_sf"/>
</dbReference>
<gene>
    <name evidence="1" type="ORF">L0M99_02615</name>
</gene>
<organism evidence="1 2">
    <name type="scientific">Varibaculum cambriense</name>
    <dbReference type="NCBI Taxonomy" id="184870"/>
    <lineage>
        <taxon>Bacteria</taxon>
        <taxon>Bacillati</taxon>
        <taxon>Actinomycetota</taxon>
        <taxon>Actinomycetes</taxon>
        <taxon>Actinomycetales</taxon>
        <taxon>Actinomycetaceae</taxon>
        <taxon>Varibaculum</taxon>
    </lineage>
</organism>
<accession>A0AAJ1EUT6</accession>
<dbReference type="Gene3D" id="3.40.50.1000">
    <property type="entry name" value="HAD superfamily/HAD-like"/>
    <property type="match status" value="1"/>
</dbReference>
<dbReference type="SFLD" id="SFLDG01129">
    <property type="entry name" value="C1.5:_HAD__Beta-PGM__Phosphata"/>
    <property type="match status" value="1"/>
</dbReference>
<sequence>MGAVLFDMDGTLIDSEPLWQRTEAKIVASFGKVWTEEDGETLTGNSLFDSASLMIQLKNLPLEPGTAVEMMVSNMHELYTLEGVPWIPGARELLSELASAGIPTALVSASYDILVRDVCASAPQGSLEVMVTGSEPNMRQKPSGDPYRLAAQRLHVPIENCLVVEDSAPGLAAGQDAGARLALVGPREVTDIPAARFDSVGHLRLRDIQELLA</sequence>
<evidence type="ECO:0000313" key="2">
    <source>
        <dbReference type="Proteomes" id="UP001200537"/>
    </source>
</evidence>
<evidence type="ECO:0000313" key="1">
    <source>
        <dbReference type="EMBL" id="MCG4617392.1"/>
    </source>
</evidence>
<dbReference type="SFLD" id="SFLDS00003">
    <property type="entry name" value="Haloacid_Dehalogenase"/>
    <property type="match status" value="1"/>
</dbReference>
<comment type="caution">
    <text evidence="1">The sequence shown here is derived from an EMBL/GenBank/DDBJ whole genome shotgun (WGS) entry which is preliminary data.</text>
</comment>
<dbReference type="PANTHER" id="PTHR18901">
    <property type="entry name" value="2-DEOXYGLUCOSE-6-PHOSPHATE PHOSPHATASE 2"/>
    <property type="match status" value="1"/>
</dbReference>
<dbReference type="InterPro" id="IPR023198">
    <property type="entry name" value="PGP-like_dom2"/>
</dbReference>
<dbReference type="EMBL" id="JAKNHJ010000004">
    <property type="protein sequence ID" value="MCG4617392.1"/>
    <property type="molecule type" value="Genomic_DNA"/>
</dbReference>
<dbReference type="PANTHER" id="PTHR18901:SF38">
    <property type="entry name" value="PSEUDOURIDINE-5'-PHOSPHATASE"/>
    <property type="match status" value="1"/>
</dbReference>
<dbReference type="InterPro" id="IPR006439">
    <property type="entry name" value="HAD-SF_hydro_IA"/>
</dbReference>
<protein>
    <submittedName>
        <fullName evidence="1">HAD family phosphatase</fullName>
    </submittedName>
</protein>
<name>A0AAJ1EUT6_9ACTO</name>